<dbReference type="Proteomes" id="UP000006671">
    <property type="component" value="Unassembled WGS sequence"/>
</dbReference>
<name>D2VXB1_NAEGR</name>
<organism evidence="3">
    <name type="scientific">Naegleria gruberi</name>
    <name type="common">Amoeba</name>
    <dbReference type="NCBI Taxonomy" id="5762"/>
    <lineage>
        <taxon>Eukaryota</taxon>
        <taxon>Discoba</taxon>
        <taxon>Heterolobosea</taxon>
        <taxon>Tetramitia</taxon>
        <taxon>Eutetramitia</taxon>
        <taxon>Vahlkampfiidae</taxon>
        <taxon>Naegleria</taxon>
    </lineage>
</organism>
<accession>D2VXB1</accession>
<dbReference type="STRING" id="5762.D2VXB1"/>
<gene>
    <name evidence="2" type="ORF">NAEGRDRAFT_81580</name>
</gene>
<dbReference type="InParanoid" id="D2VXB1"/>
<feature type="compositionally biased region" description="Basic and acidic residues" evidence="1">
    <location>
        <begin position="35"/>
        <end position="63"/>
    </location>
</feature>
<dbReference type="OrthoDB" id="10253254at2759"/>
<evidence type="ECO:0000313" key="2">
    <source>
        <dbReference type="EMBL" id="EFC38598.1"/>
    </source>
</evidence>
<dbReference type="GeneID" id="8858044"/>
<evidence type="ECO:0000256" key="1">
    <source>
        <dbReference type="SAM" id="MobiDB-lite"/>
    </source>
</evidence>
<feature type="compositionally biased region" description="Basic and acidic residues" evidence="1">
    <location>
        <begin position="134"/>
        <end position="159"/>
    </location>
</feature>
<keyword evidence="3" id="KW-1185">Reference proteome</keyword>
<reference evidence="2 3" key="1">
    <citation type="journal article" date="2010" name="Cell">
        <title>The genome of Naegleria gruberi illuminates early eukaryotic versatility.</title>
        <authorList>
            <person name="Fritz-Laylin L.K."/>
            <person name="Prochnik S.E."/>
            <person name="Ginger M.L."/>
            <person name="Dacks J.B."/>
            <person name="Carpenter M.L."/>
            <person name="Field M.C."/>
            <person name="Kuo A."/>
            <person name="Paredez A."/>
            <person name="Chapman J."/>
            <person name="Pham J."/>
            <person name="Shu S."/>
            <person name="Neupane R."/>
            <person name="Cipriano M."/>
            <person name="Mancuso J."/>
            <person name="Tu H."/>
            <person name="Salamov A."/>
            <person name="Lindquist E."/>
            <person name="Shapiro H."/>
            <person name="Lucas S."/>
            <person name="Grigoriev I.V."/>
            <person name="Cande W.Z."/>
            <person name="Fulton C."/>
            <person name="Rokhsar D.S."/>
            <person name="Dawson S.C."/>
        </authorList>
    </citation>
    <scope>NUCLEOTIDE SEQUENCE [LARGE SCALE GENOMIC DNA]</scope>
    <source>
        <strain evidence="2 3">NEG-M</strain>
    </source>
</reference>
<proteinExistence type="predicted"/>
<dbReference type="EMBL" id="GG738906">
    <property type="protein sequence ID" value="EFC38598.1"/>
    <property type="molecule type" value="Genomic_DNA"/>
</dbReference>
<dbReference type="KEGG" id="ngr:NAEGRDRAFT_81580"/>
<dbReference type="VEuPathDB" id="AmoebaDB:NAEGRDRAFT_81580"/>
<feature type="region of interest" description="Disordered" evidence="1">
    <location>
        <begin position="1"/>
        <end position="89"/>
    </location>
</feature>
<dbReference type="eggNOG" id="KOG0924">
    <property type="taxonomic scope" value="Eukaryota"/>
</dbReference>
<feature type="compositionally biased region" description="Low complexity" evidence="1">
    <location>
        <begin position="68"/>
        <end position="84"/>
    </location>
</feature>
<evidence type="ECO:0000313" key="3">
    <source>
        <dbReference type="Proteomes" id="UP000006671"/>
    </source>
</evidence>
<dbReference type="AlphaFoldDB" id="D2VXB1"/>
<protein>
    <submittedName>
        <fullName evidence="2">Predicted protein</fullName>
    </submittedName>
</protein>
<feature type="region of interest" description="Disordered" evidence="1">
    <location>
        <begin position="133"/>
        <end position="169"/>
    </location>
</feature>
<dbReference type="RefSeq" id="XP_002671342.1">
    <property type="nucleotide sequence ID" value="XM_002671296.1"/>
</dbReference>
<sequence length="288" mass="33497">MPAPKSYNHHRQNKFQTTTKNENYHNWEANITPIRDYDRDDRRKISTSRRSDWEKSPHRESNDYRQYSSSSNRSSNSSFRSSSSTHSTDIKKVELDWRNEENVPEEDIIDLERQWYAEDSEVVDFSEGSLYLGDENKNRKKEDDYKNKNRQFKNKEKRMSAQKSQQMKDNDAWERNRLLLTGNARTFDFDNLDESNEQEQSTQIIYHDVKPPFLDGNVSFTKQIEPVLPVKDVTSDIATASRKGTGKENGRITFGSSTLKNVNLLGKTGLYIGSSYNSFNALGSYSIL</sequence>